<evidence type="ECO:0000313" key="2">
    <source>
        <dbReference type="EMBL" id="NGQ89278.1"/>
    </source>
</evidence>
<dbReference type="Proteomes" id="UP000474758">
    <property type="component" value="Unassembled WGS sequence"/>
</dbReference>
<keyword evidence="1" id="KW-0812">Transmembrane</keyword>
<dbReference type="AlphaFoldDB" id="A0A6M1TMN8"/>
<proteinExistence type="predicted"/>
<keyword evidence="3" id="KW-1185">Reference proteome</keyword>
<evidence type="ECO:0000313" key="3">
    <source>
        <dbReference type="Proteomes" id="UP000474758"/>
    </source>
</evidence>
<comment type="caution">
    <text evidence="2">The sequence shown here is derived from an EMBL/GenBank/DDBJ whole genome shotgun (WGS) entry which is preliminary data.</text>
</comment>
<keyword evidence="1" id="KW-1133">Transmembrane helix</keyword>
<organism evidence="2 3">
    <name type="scientific">Paragemmobacter kunshanensis</name>
    <dbReference type="NCBI Taxonomy" id="2583234"/>
    <lineage>
        <taxon>Bacteria</taxon>
        <taxon>Pseudomonadati</taxon>
        <taxon>Pseudomonadota</taxon>
        <taxon>Alphaproteobacteria</taxon>
        <taxon>Rhodobacterales</taxon>
        <taxon>Paracoccaceae</taxon>
        <taxon>Paragemmobacter</taxon>
    </lineage>
</organism>
<protein>
    <submittedName>
        <fullName evidence="2">Uncharacterized protein</fullName>
    </submittedName>
</protein>
<name>A0A6M1TMN8_9RHOB</name>
<dbReference type="EMBL" id="JAALFE010000001">
    <property type="protein sequence ID" value="NGQ89278.1"/>
    <property type="molecule type" value="Genomic_DNA"/>
</dbReference>
<evidence type="ECO:0000256" key="1">
    <source>
        <dbReference type="SAM" id="Phobius"/>
    </source>
</evidence>
<gene>
    <name evidence="2" type="ORF">G5V65_00095</name>
</gene>
<dbReference type="RefSeq" id="WP_165046390.1">
    <property type="nucleotide sequence ID" value="NZ_JAALFE010000001.1"/>
</dbReference>
<keyword evidence="1" id="KW-0472">Membrane</keyword>
<sequence length="46" mass="5184">MTYTAALHRIRRAAADRWEQLPSGWWVTPCAILGACGWALLLWAVT</sequence>
<reference evidence="2 3" key="1">
    <citation type="submission" date="2020-02" db="EMBL/GenBank/DDBJ databases">
        <title>Rhodobacter translucens sp. nov., a novel bacterium isolated from activated sludge.</title>
        <authorList>
            <person name="Liu J."/>
        </authorList>
    </citation>
    <scope>NUCLEOTIDE SEQUENCE [LARGE SCALE GENOMIC DNA]</scope>
    <source>
        <strain evidence="2 3">HX-7-19</strain>
    </source>
</reference>
<feature type="transmembrane region" description="Helical" evidence="1">
    <location>
        <begin position="25"/>
        <end position="45"/>
    </location>
</feature>
<accession>A0A6M1TMN8</accession>